<protein>
    <recommendedName>
        <fullName evidence="4">Carbonic anhydrase</fullName>
    </recommendedName>
</protein>
<dbReference type="SUPFAM" id="SSF53056">
    <property type="entry name" value="beta-carbonic anhydrase, cab"/>
    <property type="match status" value="1"/>
</dbReference>
<comment type="caution">
    <text evidence="2">The sequence shown here is derived from an EMBL/GenBank/DDBJ whole genome shotgun (WGS) entry which is preliminary data.</text>
</comment>
<sequence>MAKTLIVTGGGEEWSSLFSDITKKKKEDLVILRSCGSVILQPYGCLMRNIILAIYTENADEIVMIGERDRTENNVSKEMLWDKIQQTGVTKRVIHTINYTDVVNHDVLQWLAGPHDSYEIMRNNIERIKKHPLIPKSIDVHGYMVNRSGEFEKWR</sequence>
<evidence type="ECO:0000313" key="2">
    <source>
        <dbReference type="EMBL" id="MFC7372453.1"/>
    </source>
</evidence>
<evidence type="ECO:0000256" key="1">
    <source>
        <dbReference type="ARBA" id="ARBA00006217"/>
    </source>
</evidence>
<accession>A0ABW2NT99</accession>
<evidence type="ECO:0000313" key="3">
    <source>
        <dbReference type="Proteomes" id="UP001596549"/>
    </source>
</evidence>
<dbReference type="Gene3D" id="3.40.1050.10">
    <property type="entry name" value="Carbonic anhydrase"/>
    <property type="match status" value="1"/>
</dbReference>
<keyword evidence="3" id="KW-1185">Reference proteome</keyword>
<dbReference type="Proteomes" id="UP001596549">
    <property type="component" value="Unassembled WGS sequence"/>
</dbReference>
<comment type="similarity">
    <text evidence="1">Belongs to the beta-class carbonic anhydrase family.</text>
</comment>
<name>A0ABW2NT99_9BACL</name>
<dbReference type="PANTHER" id="PTHR43175:SF1">
    <property type="entry name" value="CARBONIC ANHYDRASE-LIKE PROTEIN YBCF-RELATED"/>
    <property type="match status" value="1"/>
</dbReference>
<dbReference type="EMBL" id="JBHTCP010000041">
    <property type="protein sequence ID" value="MFC7372453.1"/>
    <property type="molecule type" value="Genomic_DNA"/>
</dbReference>
<dbReference type="PANTHER" id="PTHR43175">
    <property type="entry name" value="CARBONIC ANHYDRASE"/>
    <property type="match status" value="1"/>
</dbReference>
<proteinExistence type="inferred from homology"/>
<dbReference type="InterPro" id="IPR036874">
    <property type="entry name" value="Carbonic_anhydrase_sf"/>
</dbReference>
<organism evidence="2 3">
    <name type="scientific">Fictibacillus iocasae</name>
    <dbReference type="NCBI Taxonomy" id="2715437"/>
    <lineage>
        <taxon>Bacteria</taxon>
        <taxon>Bacillati</taxon>
        <taxon>Bacillota</taxon>
        <taxon>Bacilli</taxon>
        <taxon>Bacillales</taxon>
        <taxon>Fictibacillaceae</taxon>
        <taxon>Fictibacillus</taxon>
    </lineage>
</organism>
<dbReference type="RefSeq" id="WP_379750035.1">
    <property type="nucleotide sequence ID" value="NZ_JBHTCP010000041.1"/>
</dbReference>
<reference evidence="3" key="1">
    <citation type="journal article" date="2019" name="Int. J. Syst. Evol. Microbiol.">
        <title>The Global Catalogue of Microorganisms (GCM) 10K type strain sequencing project: providing services to taxonomists for standard genome sequencing and annotation.</title>
        <authorList>
            <consortium name="The Broad Institute Genomics Platform"/>
            <consortium name="The Broad Institute Genome Sequencing Center for Infectious Disease"/>
            <person name="Wu L."/>
            <person name="Ma J."/>
        </authorList>
    </citation>
    <scope>NUCLEOTIDE SEQUENCE [LARGE SCALE GENOMIC DNA]</scope>
    <source>
        <strain evidence="3">NBRC 106396</strain>
    </source>
</reference>
<dbReference type="InterPro" id="IPR001765">
    <property type="entry name" value="Carbonic_anhydrase"/>
</dbReference>
<gene>
    <name evidence="2" type="ORF">ACFQPF_12305</name>
</gene>
<evidence type="ECO:0008006" key="4">
    <source>
        <dbReference type="Google" id="ProtNLM"/>
    </source>
</evidence>